<dbReference type="EMBL" id="CAUWAG010000020">
    <property type="protein sequence ID" value="CAJ2513983.1"/>
    <property type="molecule type" value="Genomic_DNA"/>
</dbReference>
<evidence type="ECO:0000256" key="4">
    <source>
        <dbReference type="SAM" id="MobiDB-lite"/>
    </source>
</evidence>
<protein>
    <submittedName>
        <fullName evidence="5">Uu.00g021020.m01.CDS01</fullName>
    </submittedName>
</protein>
<feature type="region of interest" description="Disordered" evidence="4">
    <location>
        <begin position="69"/>
        <end position="101"/>
    </location>
</feature>
<dbReference type="InterPro" id="IPR052837">
    <property type="entry name" value="Mitoribosomal_bS21"/>
</dbReference>
<accession>A0AAI8YQT5</accession>
<evidence type="ECO:0000256" key="1">
    <source>
        <dbReference type="ARBA" id="ARBA00006640"/>
    </source>
</evidence>
<feature type="compositionally biased region" description="Polar residues" evidence="4">
    <location>
        <begin position="69"/>
        <end position="96"/>
    </location>
</feature>
<gene>
    <name evidence="5" type="ORF">KHLLAP_LOCUS14451</name>
</gene>
<name>A0AAI8YQT5_9PEZI</name>
<dbReference type="GO" id="GO:0003735">
    <property type="term" value="F:structural constituent of ribosome"/>
    <property type="evidence" value="ECO:0007669"/>
    <property type="project" value="InterPro"/>
</dbReference>
<evidence type="ECO:0000256" key="3">
    <source>
        <dbReference type="ARBA" id="ARBA00023274"/>
    </source>
</evidence>
<sequence>MYATCLTTTFHDPITDILPRAEFGRAAQAAFRTTSLLRNSAVRCQPSQGFTLATSMSCRRHISTTSSLQAFNNSKSAPSPFWSNPTRETRPTQNDDTNIRKPNIAAYDDPLAGLDTRVGNQNDLDESTSMSDGIDLELLDLQQTKYSKPATPQERPAMRLVPRTGRTINVGRNVDVARSFKLLAVQVAQNKLRQDFQYQRYHERPGLKRKRLKSERWQKRFKRGFKATVSRVKELTKQGW</sequence>
<evidence type="ECO:0000313" key="6">
    <source>
        <dbReference type="Proteomes" id="UP001295740"/>
    </source>
</evidence>
<comment type="similarity">
    <text evidence="1">Belongs to the bacterial ribosomal protein bS21 family.</text>
</comment>
<keyword evidence="2" id="KW-0689">Ribosomal protein</keyword>
<dbReference type="PANTHER" id="PTHR41237:SF1">
    <property type="entry name" value="SMALL RIBOSOMAL SUBUNIT PROTEIN BS21M"/>
    <property type="match status" value="1"/>
</dbReference>
<dbReference type="Proteomes" id="UP001295740">
    <property type="component" value="Unassembled WGS sequence"/>
</dbReference>
<organism evidence="5 6">
    <name type="scientific">Anthostomella pinea</name>
    <dbReference type="NCBI Taxonomy" id="933095"/>
    <lineage>
        <taxon>Eukaryota</taxon>
        <taxon>Fungi</taxon>
        <taxon>Dikarya</taxon>
        <taxon>Ascomycota</taxon>
        <taxon>Pezizomycotina</taxon>
        <taxon>Sordariomycetes</taxon>
        <taxon>Xylariomycetidae</taxon>
        <taxon>Xylariales</taxon>
        <taxon>Xylariaceae</taxon>
        <taxon>Anthostomella</taxon>
    </lineage>
</organism>
<keyword evidence="6" id="KW-1185">Reference proteome</keyword>
<dbReference type="GO" id="GO:0005763">
    <property type="term" value="C:mitochondrial small ribosomal subunit"/>
    <property type="evidence" value="ECO:0007669"/>
    <property type="project" value="TreeGrafter"/>
</dbReference>
<dbReference type="AlphaFoldDB" id="A0AAI8YQT5"/>
<evidence type="ECO:0000256" key="2">
    <source>
        <dbReference type="ARBA" id="ARBA00022980"/>
    </source>
</evidence>
<dbReference type="GO" id="GO:0070124">
    <property type="term" value="P:mitochondrial translational initiation"/>
    <property type="evidence" value="ECO:0007669"/>
    <property type="project" value="TreeGrafter"/>
</dbReference>
<comment type="caution">
    <text evidence="5">The sequence shown here is derived from an EMBL/GenBank/DDBJ whole genome shotgun (WGS) entry which is preliminary data.</text>
</comment>
<dbReference type="PANTHER" id="PTHR41237">
    <property type="entry name" value="37S RIBOSOMAL PROTEIN MRP21, MITOCHONDRIAL"/>
    <property type="match status" value="1"/>
</dbReference>
<evidence type="ECO:0000313" key="5">
    <source>
        <dbReference type="EMBL" id="CAJ2513983.1"/>
    </source>
</evidence>
<dbReference type="InterPro" id="IPR001911">
    <property type="entry name" value="Ribosomal_bS21"/>
</dbReference>
<reference evidence="5" key="1">
    <citation type="submission" date="2023-10" db="EMBL/GenBank/DDBJ databases">
        <authorList>
            <person name="Hackl T."/>
        </authorList>
    </citation>
    <scope>NUCLEOTIDE SEQUENCE</scope>
</reference>
<keyword evidence="3" id="KW-0687">Ribonucleoprotein</keyword>
<dbReference type="Pfam" id="PF01165">
    <property type="entry name" value="Ribosomal_S21"/>
    <property type="match status" value="1"/>
</dbReference>
<proteinExistence type="inferred from homology"/>